<sequence>MCLDYKVPPIHVIIKSKKWVEWFAGLGTIACAFAFPEDDHGVEFSRFIAFDGMTCRISGKDRNIPIKIKHRYQVAIRIHTIIHEFIHHYFMYQGMRDEGHGKNFRKMERKINAEYGIYFFYASNNYGIWFHNFWGFPFGRRPPTSEDRGWENEVKT</sequence>
<name>D6PB83_9ARCH</name>
<evidence type="ECO:0000313" key="2">
    <source>
        <dbReference type="EMBL" id="ADD92984.1"/>
    </source>
</evidence>
<accession>D6PB83</accession>
<dbReference type="GO" id="GO:0006950">
    <property type="term" value="P:response to stress"/>
    <property type="evidence" value="ECO:0007669"/>
    <property type="project" value="UniProtKB-ARBA"/>
</dbReference>
<evidence type="ECO:0000259" key="1">
    <source>
        <dbReference type="Pfam" id="PF10263"/>
    </source>
</evidence>
<protein>
    <recommendedName>
        <fullName evidence="1">SprT-like domain-containing protein</fullName>
    </recommendedName>
</protein>
<dbReference type="EMBL" id="GU942960">
    <property type="protein sequence ID" value="ADD92984.1"/>
    <property type="molecule type" value="Genomic_DNA"/>
</dbReference>
<dbReference type="Pfam" id="PF10263">
    <property type="entry name" value="SprT-like"/>
    <property type="match status" value="1"/>
</dbReference>
<dbReference type="InterPro" id="IPR006640">
    <property type="entry name" value="SprT-like_domain"/>
</dbReference>
<organism evidence="2">
    <name type="scientific">uncultured archaeon MedDCM-OCT-S04-C163</name>
    <dbReference type="NCBI Taxonomy" id="743086"/>
    <lineage>
        <taxon>Archaea</taxon>
        <taxon>environmental samples</taxon>
    </lineage>
</organism>
<feature type="domain" description="SprT-like" evidence="1">
    <location>
        <begin position="77"/>
        <end position="114"/>
    </location>
</feature>
<reference evidence="2" key="1">
    <citation type="journal article" date="2010" name="ISME J.">
        <title>Metagenome of the Mediterranean deep chlorophyll maximum studied by direct and fosmid library 454 pyrosequencing.</title>
        <authorList>
            <person name="Ghai R."/>
            <person name="Martin-Cuadrado A.B."/>
            <person name="Molto A.G."/>
            <person name="Heredia I.G."/>
            <person name="Cabrera R."/>
            <person name="Martin J."/>
            <person name="Verdu M."/>
            <person name="Deschamps P."/>
            <person name="Moreira D."/>
            <person name="Lopez-Garcia P."/>
            <person name="Mira A."/>
            <person name="Rodriguez-Valera F."/>
        </authorList>
    </citation>
    <scope>NUCLEOTIDE SEQUENCE</scope>
</reference>
<dbReference type="AlphaFoldDB" id="D6PB83"/>
<proteinExistence type="predicted"/>